<evidence type="ECO:0000256" key="1">
    <source>
        <dbReference type="ARBA" id="ARBA00006594"/>
    </source>
</evidence>
<feature type="site" description="Cleavage; by autolysis" evidence="15">
    <location>
        <begin position="83"/>
        <end position="84"/>
    </location>
</feature>
<dbReference type="Pfam" id="PF01555">
    <property type="entry name" value="N6_N4_Mtase"/>
    <property type="match status" value="1"/>
</dbReference>
<dbReference type="InterPro" id="IPR006200">
    <property type="entry name" value="LexA"/>
</dbReference>
<dbReference type="GO" id="GO:0008170">
    <property type="term" value="F:N-methyltransferase activity"/>
    <property type="evidence" value="ECO:0007669"/>
    <property type="project" value="InterPro"/>
</dbReference>
<feature type="active site" description="For autocatalytic cleavage activity" evidence="15">
    <location>
        <position position="156"/>
    </location>
</feature>
<feature type="domain" description="Peptidase S24/S26A/S26B/S26C" evidence="18">
    <location>
        <begin position="76"/>
        <end position="192"/>
    </location>
</feature>
<dbReference type="InterPro" id="IPR036390">
    <property type="entry name" value="WH_DNA-bd_sf"/>
</dbReference>
<dbReference type="GO" id="GO:0006281">
    <property type="term" value="P:DNA repair"/>
    <property type="evidence" value="ECO:0007669"/>
    <property type="project" value="UniProtKB-UniRule"/>
</dbReference>
<evidence type="ECO:0000256" key="4">
    <source>
        <dbReference type="ARBA" id="ARBA00022603"/>
    </source>
</evidence>
<dbReference type="InterPro" id="IPR050077">
    <property type="entry name" value="LexA_repressor"/>
</dbReference>
<dbReference type="PRINTS" id="PR00508">
    <property type="entry name" value="S21N4MTFRASE"/>
</dbReference>
<accession>A0A1G2LPW1</accession>
<evidence type="ECO:0000256" key="6">
    <source>
        <dbReference type="ARBA" id="ARBA00022705"/>
    </source>
</evidence>
<protein>
    <recommendedName>
        <fullName evidence="15">LexA repressor</fullName>
        <ecNumber evidence="15">3.4.21.88</ecNumber>
    </recommendedName>
</protein>
<name>A0A1G2LPW1_9BACT</name>
<evidence type="ECO:0000256" key="16">
    <source>
        <dbReference type="RuleBase" id="RU003991"/>
    </source>
</evidence>
<keyword evidence="6 15" id="KW-0235">DNA replication</keyword>
<evidence type="ECO:0000256" key="8">
    <source>
        <dbReference type="ARBA" id="ARBA00022801"/>
    </source>
</evidence>
<keyword evidence="12 15" id="KW-0804">Transcription</keyword>
<evidence type="ECO:0000259" key="19">
    <source>
        <dbReference type="Pfam" id="PF01555"/>
    </source>
</evidence>
<keyword evidence="11 15" id="KW-0238">DNA-binding</keyword>
<proteinExistence type="inferred from homology"/>
<dbReference type="GO" id="GO:0006260">
    <property type="term" value="P:DNA replication"/>
    <property type="evidence" value="ECO:0007669"/>
    <property type="project" value="UniProtKB-UniRule"/>
</dbReference>
<evidence type="ECO:0000259" key="20">
    <source>
        <dbReference type="Pfam" id="PF01726"/>
    </source>
</evidence>
<evidence type="ECO:0000256" key="9">
    <source>
        <dbReference type="ARBA" id="ARBA00022813"/>
    </source>
</evidence>
<evidence type="ECO:0000256" key="13">
    <source>
        <dbReference type="ARBA" id="ARBA00023204"/>
    </source>
</evidence>
<evidence type="ECO:0000256" key="12">
    <source>
        <dbReference type="ARBA" id="ARBA00023163"/>
    </source>
</evidence>
<organism evidence="21 22">
    <name type="scientific">Candidatus Sungbacteria bacterium RIFCSPLOWO2_12_FULL_41_11</name>
    <dbReference type="NCBI Taxonomy" id="1802286"/>
    <lineage>
        <taxon>Bacteria</taxon>
        <taxon>Candidatus Sungiibacteriota</taxon>
    </lineage>
</organism>
<dbReference type="PROSITE" id="PS00092">
    <property type="entry name" value="N6_MTASE"/>
    <property type="match status" value="1"/>
</dbReference>
<keyword evidence="4" id="KW-0489">Methyltransferase</keyword>
<comment type="function">
    <text evidence="15">Represses a number of genes involved in the response to DNA damage (SOS response), including recA and lexA. In the presence of single-stranded DNA, RecA interacts with LexA causing an autocatalytic cleavage which disrupts the DNA-binding part of LexA, leading to derepression of the SOS regulon and eventually DNA repair.</text>
</comment>
<dbReference type="AlphaFoldDB" id="A0A1G2LPW1"/>
<dbReference type="EMBL" id="MHQY01000037">
    <property type="protein sequence ID" value="OHA12919.1"/>
    <property type="molecule type" value="Genomic_DNA"/>
</dbReference>
<dbReference type="InterPro" id="IPR039418">
    <property type="entry name" value="LexA-like"/>
</dbReference>
<evidence type="ECO:0000256" key="10">
    <source>
        <dbReference type="ARBA" id="ARBA00023015"/>
    </source>
</evidence>
<reference evidence="21 22" key="1">
    <citation type="journal article" date="2016" name="Nat. Commun.">
        <title>Thousands of microbial genomes shed light on interconnected biogeochemical processes in an aquifer system.</title>
        <authorList>
            <person name="Anantharaman K."/>
            <person name="Brown C.T."/>
            <person name="Hug L.A."/>
            <person name="Sharon I."/>
            <person name="Castelle C.J."/>
            <person name="Probst A.J."/>
            <person name="Thomas B.C."/>
            <person name="Singh A."/>
            <person name="Wilkins M.J."/>
            <person name="Karaoz U."/>
            <person name="Brodie E.L."/>
            <person name="Williams K.H."/>
            <person name="Hubbard S.S."/>
            <person name="Banfield J.F."/>
        </authorList>
    </citation>
    <scope>NUCLEOTIDE SEQUENCE [LARGE SCALE GENOMIC DNA]</scope>
</reference>
<dbReference type="GO" id="GO:0006508">
    <property type="term" value="P:proteolysis"/>
    <property type="evidence" value="ECO:0007669"/>
    <property type="project" value="InterPro"/>
</dbReference>
<evidence type="ECO:0000313" key="22">
    <source>
        <dbReference type="Proteomes" id="UP000177171"/>
    </source>
</evidence>
<dbReference type="SUPFAM" id="SSF51306">
    <property type="entry name" value="LexA/Signal peptidase"/>
    <property type="match status" value="1"/>
</dbReference>
<dbReference type="Pfam" id="PF01726">
    <property type="entry name" value="LexA_DNA_bind"/>
    <property type="match status" value="1"/>
</dbReference>
<evidence type="ECO:0000259" key="18">
    <source>
        <dbReference type="Pfam" id="PF00717"/>
    </source>
</evidence>
<dbReference type="InterPro" id="IPR006197">
    <property type="entry name" value="Peptidase_S24_LexA"/>
</dbReference>
<evidence type="ECO:0000256" key="7">
    <source>
        <dbReference type="ARBA" id="ARBA00022763"/>
    </source>
</evidence>
<dbReference type="InterPro" id="IPR006199">
    <property type="entry name" value="LexA_DNA-bd_dom"/>
</dbReference>
<dbReference type="PANTHER" id="PTHR33516:SF2">
    <property type="entry name" value="LEXA REPRESSOR-RELATED"/>
    <property type="match status" value="1"/>
</dbReference>
<dbReference type="SUPFAM" id="SSF53335">
    <property type="entry name" value="S-adenosyl-L-methionine-dependent methyltransferases"/>
    <property type="match status" value="1"/>
</dbReference>
<dbReference type="InterPro" id="IPR036388">
    <property type="entry name" value="WH-like_DNA-bd_sf"/>
</dbReference>
<keyword evidence="9 15" id="KW-0068">Autocatalytic cleavage</keyword>
<dbReference type="PRINTS" id="PR00726">
    <property type="entry name" value="LEXASERPTASE"/>
</dbReference>
<dbReference type="FunFam" id="2.10.109.10:FF:000001">
    <property type="entry name" value="LexA repressor"/>
    <property type="match status" value="1"/>
</dbReference>
<evidence type="ECO:0000256" key="5">
    <source>
        <dbReference type="ARBA" id="ARBA00022679"/>
    </source>
</evidence>
<evidence type="ECO:0000256" key="17">
    <source>
        <dbReference type="RuleBase" id="RU362026"/>
    </source>
</evidence>
<dbReference type="GO" id="GO:0032259">
    <property type="term" value="P:methylation"/>
    <property type="evidence" value="ECO:0007669"/>
    <property type="project" value="UniProtKB-KW"/>
</dbReference>
<dbReference type="Gene3D" id="2.10.109.10">
    <property type="entry name" value="Umud Fragment, subunit A"/>
    <property type="match status" value="1"/>
</dbReference>
<dbReference type="Pfam" id="PF00717">
    <property type="entry name" value="Peptidase_S24"/>
    <property type="match status" value="1"/>
</dbReference>
<keyword evidence="8 15" id="KW-0378">Hydrolase</keyword>
<dbReference type="InterPro" id="IPR002052">
    <property type="entry name" value="DNA_methylase_N6_adenine_CS"/>
</dbReference>
<dbReference type="SUPFAM" id="SSF46785">
    <property type="entry name" value="Winged helix' DNA-binding domain"/>
    <property type="match status" value="1"/>
</dbReference>
<dbReference type="EC" id="3.4.21.88" evidence="15"/>
<dbReference type="GO" id="GO:0004252">
    <property type="term" value="F:serine-type endopeptidase activity"/>
    <property type="evidence" value="ECO:0007669"/>
    <property type="project" value="UniProtKB-UniRule"/>
</dbReference>
<comment type="similarity">
    <text evidence="2 15 16">Belongs to the peptidase S24 family.</text>
</comment>
<dbReference type="InterPro" id="IPR002941">
    <property type="entry name" value="DNA_methylase_N4/N6"/>
</dbReference>
<evidence type="ECO:0000256" key="3">
    <source>
        <dbReference type="ARBA" id="ARBA00022491"/>
    </source>
</evidence>
<keyword evidence="10 15" id="KW-0805">Transcription regulation</keyword>
<dbReference type="CDD" id="cd06529">
    <property type="entry name" value="S24_LexA-like"/>
    <property type="match status" value="1"/>
</dbReference>
<evidence type="ECO:0000256" key="15">
    <source>
        <dbReference type="HAMAP-Rule" id="MF_00015"/>
    </source>
</evidence>
<keyword evidence="3 15" id="KW-0678">Repressor</keyword>
<dbReference type="HAMAP" id="MF_00015">
    <property type="entry name" value="LexA"/>
    <property type="match status" value="1"/>
</dbReference>
<feature type="domain" description="DNA methylase N-4/N-6" evidence="19">
    <location>
        <begin position="240"/>
        <end position="432"/>
    </location>
</feature>
<comment type="subunit">
    <text evidence="15">Homodimer.</text>
</comment>
<comment type="similarity">
    <text evidence="1 17">Belongs to the N(4)/N(6)-methyltransferase family.</text>
</comment>
<evidence type="ECO:0000256" key="14">
    <source>
        <dbReference type="ARBA" id="ARBA00023236"/>
    </source>
</evidence>
<evidence type="ECO:0000313" key="21">
    <source>
        <dbReference type="EMBL" id="OHA12919.1"/>
    </source>
</evidence>
<evidence type="ECO:0000256" key="11">
    <source>
        <dbReference type="ARBA" id="ARBA00023125"/>
    </source>
</evidence>
<dbReference type="InterPro" id="IPR001091">
    <property type="entry name" value="RM_Methyltransferase"/>
</dbReference>
<dbReference type="InterPro" id="IPR015927">
    <property type="entry name" value="Peptidase_S24_S26A/B/C"/>
</dbReference>
<dbReference type="NCBIfam" id="TIGR00498">
    <property type="entry name" value="lexA"/>
    <property type="match status" value="1"/>
</dbReference>
<comment type="caution">
    <text evidence="21">The sequence shown here is derived from an EMBL/GenBank/DDBJ whole genome shotgun (WGS) entry which is preliminary data.</text>
</comment>
<dbReference type="InterPro" id="IPR029063">
    <property type="entry name" value="SAM-dependent_MTases_sf"/>
</dbReference>
<evidence type="ECO:0000256" key="2">
    <source>
        <dbReference type="ARBA" id="ARBA00007484"/>
    </source>
</evidence>
<dbReference type="Gene3D" id="3.40.50.150">
    <property type="entry name" value="Vaccinia Virus protein VP39"/>
    <property type="match status" value="1"/>
</dbReference>
<dbReference type="GO" id="GO:0045892">
    <property type="term" value="P:negative regulation of DNA-templated transcription"/>
    <property type="evidence" value="ECO:0007669"/>
    <property type="project" value="UniProtKB-UniRule"/>
</dbReference>
<dbReference type="Gene3D" id="1.10.10.10">
    <property type="entry name" value="Winged helix-like DNA-binding domain superfamily/Winged helix DNA-binding domain"/>
    <property type="match status" value="1"/>
</dbReference>
<sequence length="444" mass="50182">MFTKRQKQILDFIKGYNKKYGYSPSLEEIKRGFHLSSVATVHQHVEALKTKGYLDKQKNQRRSIEVSKTEKLVRIPLLGTIAAGEPIEAVQEKEMIAVPKSKFPHASGVYALRVVGNSMVDENINDGDVVLVRQQETAENGQKVVALIDNHEATLKKFYKERGHIRLQPANRGMEPIILQNGREITIQGIVVDVIRNESTTPINQSKPAILVQQYSKLPLNKIICGDAVAELQKFPNESVDLIVTDPPYGISRELNCKGQRLGTTAKLNFNFGEWDTFNKEWFDIALKKTKGWMMTFCAKKDVGFFIDGLEKNGFIAIDVLVWQKPDPIPLNAKSRFLNAWEAVVIGKRPGAVWNSTYEHNIIKIQAPKGKSRIHPTQKPVELIKKLINLTTKEGDVVLDPFMGSGTTAVACIEAKRNYIGFEISKQYWKQSLDRIENLPKKLF</sequence>
<dbReference type="GO" id="GO:0009432">
    <property type="term" value="P:SOS response"/>
    <property type="evidence" value="ECO:0007669"/>
    <property type="project" value="UniProtKB-UniRule"/>
</dbReference>
<keyword evidence="5" id="KW-0808">Transferase</keyword>
<keyword evidence="13 15" id="KW-0234">DNA repair</keyword>
<feature type="domain" description="LexA repressor DNA-binding" evidence="20">
    <location>
        <begin position="3"/>
        <end position="62"/>
    </location>
</feature>
<gene>
    <name evidence="15" type="primary">lexA</name>
    <name evidence="21" type="ORF">A3G49_04415</name>
</gene>
<keyword evidence="7 15" id="KW-0227">DNA damage</keyword>
<feature type="active site" description="For autocatalytic cleavage activity" evidence="15">
    <location>
        <position position="118"/>
    </location>
</feature>
<dbReference type="Proteomes" id="UP000177171">
    <property type="component" value="Unassembled WGS sequence"/>
</dbReference>
<comment type="catalytic activity">
    <reaction evidence="15">
        <text>Hydrolysis of Ala-|-Gly bond in repressor LexA.</text>
        <dbReference type="EC" id="3.4.21.88"/>
    </reaction>
</comment>
<feature type="DNA-binding region" description="H-T-H motif" evidence="15">
    <location>
        <begin position="26"/>
        <end position="46"/>
    </location>
</feature>
<dbReference type="InterPro" id="IPR036286">
    <property type="entry name" value="LexA/Signal_pep-like_sf"/>
</dbReference>
<keyword evidence="14 15" id="KW-0742">SOS response</keyword>
<dbReference type="GO" id="GO:0003677">
    <property type="term" value="F:DNA binding"/>
    <property type="evidence" value="ECO:0007669"/>
    <property type="project" value="UniProtKB-UniRule"/>
</dbReference>
<dbReference type="PANTHER" id="PTHR33516">
    <property type="entry name" value="LEXA REPRESSOR"/>
    <property type="match status" value="1"/>
</dbReference>